<feature type="active site" description="Proton donor" evidence="12">
    <location>
        <position position="260"/>
    </location>
</feature>
<protein>
    <recommendedName>
        <fullName evidence="4 12">UDP-3-O-acyl-N-acetylglucosamine deacetylase</fullName>
        <shortName evidence="12">UDP-3-O-acyl-GlcNAc deacetylase</shortName>
        <ecNumber evidence="4 12">3.5.1.108</ecNumber>
    </recommendedName>
    <alternativeName>
        <fullName evidence="12">UDP-3-O-[R-3-hydroxymyristoyl]-N-acetylglucosamine deacetylase</fullName>
    </alternativeName>
</protein>
<dbReference type="OrthoDB" id="9772788at2"/>
<feature type="binding site" evidence="12">
    <location>
        <position position="79"/>
    </location>
    <ligand>
        <name>Zn(2+)</name>
        <dbReference type="ChEBI" id="CHEBI:29105"/>
    </ligand>
</feature>
<reference evidence="14" key="1">
    <citation type="submission" date="2016-07" db="EMBL/GenBank/DDBJ databases">
        <authorList>
            <person name="Florea S."/>
            <person name="Webb J.S."/>
            <person name="Jaromczyk J."/>
            <person name="Schardl C.L."/>
        </authorList>
    </citation>
    <scope>NUCLEOTIDE SEQUENCE [LARGE SCALE GENOMIC DNA]</scope>
    <source>
        <strain evidence="14">Z6</strain>
    </source>
</reference>
<dbReference type="EC" id="3.5.1.108" evidence="4 12"/>
<evidence type="ECO:0000256" key="1">
    <source>
        <dbReference type="ARBA" id="ARBA00001947"/>
    </source>
</evidence>
<dbReference type="Proteomes" id="UP000093514">
    <property type="component" value="Unassembled WGS sequence"/>
</dbReference>
<evidence type="ECO:0000256" key="4">
    <source>
        <dbReference type="ARBA" id="ARBA00012745"/>
    </source>
</evidence>
<dbReference type="RefSeq" id="WP_068719527.1">
    <property type="nucleotide sequence ID" value="NZ_LWDV01000010.1"/>
</dbReference>
<keyword evidence="6 12" id="KW-0441">Lipid A biosynthesis</keyword>
<comment type="caution">
    <text evidence="13">The sequence shown here is derived from an EMBL/GenBank/DDBJ whole genome shotgun (WGS) entry which is preliminary data.</text>
</comment>
<dbReference type="AlphaFoldDB" id="A0A1C0A644"/>
<comment type="cofactor">
    <cofactor evidence="1 12">
        <name>Zn(2+)</name>
        <dbReference type="ChEBI" id="CHEBI:29105"/>
    </cofactor>
</comment>
<dbReference type="Pfam" id="PF03331">
    <property type="entry name" value="LpxC"/>
    <property type="match status" value="1"/>
</dbReference>
<dbReference type="InterPro" id="IPR004463">
    <property type="entry name" value="UDP-acyl_GlcNac_deAcase"/>
</dbReference>
<dbReference type="Gene3D" id="3.30.1700.10">
    <property type="entry name" value="lpxc deacetylase, domain 2"/>
    <property type="match status" value="1"/>
</dbReference>
<evidence type="ECO:0000256" key="8">
    <source>
        <dbReference type="ARBA" id="ARBA00022801"/>
    </source>
</evidence>
<keyword evidence="10 12" id="KW-0443">Lipid metabolism</keyword>
<dbReference type="EMBL" id="LWDV01000010">
    <property type="protein sequence ID" value="OCL25615.1"/>
    <property type="molecule type" value="Genomic_DNA"/>
</dbReference>
<keyword evidence="9 12" id="KW-0862">Zinc</keyword>
<dbReference type="HAMAP" id="MF_00388">
    <property type="entry name" value="LpxC"/>
    <property type="match status" value="1"/>
</dbReference>
<evidence type="ECO:0000256" key="2">
    <source>
        <dbReference type="ARBA" id="ARBA00002923"/>
    </source>
</evidence>
<dbReference type="Gene3D" id="3.30.230.20">
    <property type="entry name" value="lpxc deacetylase, domain 1"/>
    <property type="match status" value="1"/>
</dbReference>
<accession>A0A1C0A644</accession>
<sequence length="276" mass="31238">MKRKQRTIVKEFTYTGIGLHTGKNVTINCKPLDANRGIRFKRVDLEDCPEVEAGIANVVSTQRCTTIGEDSWDINTIEHLMSALNALKIDNLLIEIDANEPPITDGSAKIFYDLIKEAGIEKQKEDKEVYRIEEPIYVKEGNQSLIVLPDNDLKISYTFVSNHPFLEDQFAEFIINEEIYYNEIASARTFGFSHEIEKLQQSGLALGGSLDNAILVGEDGPINELRFNNEFVRHKILDILGDIKLAPEFKGHIIGIRSGHRLNSLLSRKIKEILLK</sequence>
<dbReference type="GO" id="GO:0046872">
    <property type="term" value="F:metal ion binding"/>
    <property type="evidence" value="ECO:0007669"/>
    <property type="project" value="UniProtKB-KW"/>
</dbReference>
<evidence type="ECO:0000256" key="7">
    <source>
        <dbReference type="ARBA" id="ARBA00022723"/>
    </source>
</evidence>
<evidence type="ECO:0000256" key="5">
    <source>
        <dbReference type="ARBA" id="ARBA00022516"/>
    </source>
</evidence>
<reference evidence="13 14" key="2">
    <citation type="submission" date="2016-08" db="EMBL/GenBank/DDBJ databases">
        <title>Orenia metallireducens sp. nov. strain Z6, a Novel Metal-reducing Firmicute from the Deep Subsurface.</title>
        <authorList>
            <person name="Maxim B.I."/>
            <person name="Kenneth K."/>
            <person name="Flynn T.M."/>
            <person name="Oloughlin E.J."/>
            <person name="Locke R.A."/>
            <person name="Weber J.R."/>
            <person name="Egan S.M."/>
            <person name="Mackie R.I."/>
            <person name="Cann I.K."/>
        </authorList>
    </citation>
    <scope>NUCLEOTIDE SEQUENCE [LARGE SCALE GENOMIC DNA]</scope>
    <source>
        <strain evidence="13 14">Z6</strain>
    </source>
</reference>
<organism evidence="13 14">
    <name type="scientific">Orenia metallireducens</name>
    <dbReference type="NCBI Taxonomy" id="1413210"/>
    <lineage>
        <taxon>Bacteria</taxon>
        <taxon>Bacillati</taxon>
        <taxon>Bacillota</taxon>
        <taxon>Clostridia</taxon>
        <taxon>Halanaerobiales</taxon>
        <taxon>Halobacteroidaceae</taxon>
        <taxon>Orenia</taxon>
    </lineage>
</organism>
<dbReference type="InterPro" id="IPR015870">
    <property type="entry name" value="UDP-acyl_N-AcGlcN_deAcase_N"/>
</dbReference>
<dbReference type="GO" id="GO:0016020">
    <property type="term" value="C:membrane"/>
    <property type="evidence" value="ECO:0007669"/>
    <property type="project" value="GOC"/>
</dbReference>
<evidence type="ECO:0000313" key="14">
    <source>
        <dbReference type="Proteomes" id="UP000093514"/>
    </source>
</evidence>
<evidence type="ECO:0000256" key="11">
    <source>
        <dbReference type="ARBA" id="ARBA00024535"/>
    </source>
</evidence>
<comment type="similarity">
    <text evidence="12">Belongs to the LpxC family.</text>
</comment>
<dbReference type="PANTHER" id="PTHR33694">
    <property type="entry name" value="UDP-3-O-ACYL-N-ACETYLGLUCOSAMINE DEACETYLASE 1, MITOCHONDRIAL-RELATED"/>
    <property type="match status" value="1"/>
</dbReference>
<dbReference type="GO" id="GO:0103117">
    <property type="term" value="F:UDP-3-O-acyl-N-acetylglucosamine deacetylase activity"/>
    <property type="evidence" value="ECO:0007669"/>
    <property type="project" value="UniProtKB-UniRule"/>
</dbReference>
<keyword evidence="5 12" id="KW-0444">Lipid biosynthesis</keyword>
<dbReference type="NCBIfam" id="TIGR00325">
    <property type="entry name" value="lpxC"/>
    <property type="match status" value="1"/>
</dbReference>
<feature type="binding site" evidence="12">
    <location>
        <position position="238"/>
    </location>
    <ligand>
        <name>Zn(2+)</name>
        <dbReference type="ChEBI" id="CHEBI:29105"/>
    </ligand>
</feature>
<evidence type="ECO:0000313" key="13">
    <source>
        <dbReference type="EMBL" id="OCL25615.1"/>
    </source>
</evidence>
<evidence type="ECO:0000256" key="6">
    <source>
        <dbReference type="ARBA" id="ARBA00022556"/>
    </source>
</evidence>
<name>A0A1C0A644_9FIRM</name>
<dbReference type="SUPFAM" id="SSF54211">
    <property type="entry name" value="Ribosomal protein S5 domain 2-like"/>
    <property type="match status" value="2"/>
</dbReference>
<keyword evidence="14" id="KW-1185">Reference proteome</keyword>
<feature type="binding site" evidence="12">
    <location>
        <position position="234"/>
    </location>
    <ligand>
        <name>Zn(2+)</name>
        <dbReference type="ChEBI" id="CHEBI:29105"/>
    </ligand>
</feature>
<evidence type="ECO:0000256" key="9">
    <source>
        <dbReference type="ARBA" id="ARBA00022833"/>
    </source>
</evidence>
<proteinExistence type="inferred from homology"/>
<evidence type="ECO:0000256" key="10">
    <source>
        <dbReference type="ARBA" id="ARBA00023098"/>
    </source>
</evidence>
<dbReference type="InterPro" id="IPR020568">
    <property type="entry name" value="Ribosomal_Su5_D2-typ_SF"/>
</dbReference>
<comment type="catalytic activity">
    <reaction evidence="11 12">
        <text>a UDP-3-O-[(3R)-3-hydroxyacyl]-N-acetyl-alpha-D-glucosamine + H2O = a UDP-3-O-[(3R)-3-hydroxyacyl]-alpha-D-glucosamine + acetate</text>
        <dbReference type="Rhea" id="RHEA:67816"/>
        <dbReference type="ChEBI" id="CHEBI:15377"/>
        <dbReference type="ChEBI" id="CHEBI:30089"/>
        <dbReference type="ChEBI" id="CHEBI:137740"/>
        <dbReference type="ChEBI" id="CHEBI:173225"/>
        <dbReference type="EC" id="3.5.1.108"/>
    </reaction>
</comment>
<dbReference type="InterPro" id="IPR011334">
    <property type="entry name" value="UDP-acyl_GlcNac_deAcase_C"/>
</dbReference>
<evidence type="ECO:0000256" key="12">
    <source>
        <dbReference type="HAMAP-Rule" id="MF_00388"/>
    </source>
</evidence>
<keyword evidence="8 12" id="KW-0378">Hydrolase</keyword>
<keyword evidence="7 12" id="KW-0479">Metal-binding</keyword>
<evidence type="ECO:0000256" key="3">
    <source>
        <dbReference type="ARBA" id="ARBA00005002"/>
    </source>
</evidence>
<dbReference type="UniPathway" id="UPA00359">
    <property type="reaction ID" value="UER00478"/>
</dbReference>
<dbReference type="PANTHER" id="PTHR33694:SF1">
    <property type="entry name" value="UDP-3-O-ACYL-N-ACETYLGLUCOSAMINE DEACETYLASE 1, MITOCHONDRIAL-RELATED"/>
    <property type="match status" value="1"/>
</dbReference>
<dbReference type="GO" id="GO:0009245">
    <property type="term" value="P:lipid A biosynthetic process"/>
    <property type="evidence" value="ECO:0007669"/>
    <property type="project" value="UniProtKB-UniRule"/>
</dbReference>
<comment type="function">
    <text evidence="2 12">Catalyzes the hydrolysis of UDP-3-O-myristoyl-N-acetylglucosamine to form UDP-3-O-myristoylglucosamine and acetate, the committed step in lipid A biosynthesis.</text>
</comment>
<comment type="pathway">
    <text evidence="3 12">Glycolipid biosynthesis; lipid IV(A) biosynthesis; lipid IV(A) from (3R)-3-hydroxytetradecanoyl-[acyl-carrier-protein] and UDP-N-acetyl-alpha-D-glucosamine: step 2/6.</text>
</comment>
<gene>
    <name evidence="12" type="primary">lpxC</name>
    <name evidence="13" type="ORF">U472_14900</name>
</gene>